<keyword evidence="1" id="KW-0805">Transcription regulation</keyword>
<dbReference type="SMART" id="SM00346">
    <property type="entry name" value="HTH_ICLR"/>
    <property type="match status" value="1"/>
</dbReference>
<dbReference type="InterPro" id="IPR036388">
    <property type="entry name" value="WH-like_DNA-bd_sf"/>
</dbReference>
<gene>
    <name evidence="6" type="ORF">NP075_15295</name>
</gene>
<evidence type="ECO:0000259" key="5">
    <source>
        <dbReference type="PROSITE" id="PS51078"/>
    </source>
</evidence>
<keyword evidence="7" id="KW-1185">Reference proteome</keyword>
<feature type="domain" description="IclR-ED" evidence="5">
    <location>
        <begin position="61"/>
        <end position="243"/>
    </location>
</feature>
<evidence type="ECO:0000256" key="1">
    <source>
        <dbReference type="ARBA" id="ARBA00023015"/>
    </source>
</evidence>
<dbReference type="Pfam" id="PF01614">
    <property type="entry name" value="IclR_C"/>
    <property type="match status" value="1"/>
</dbReference>
<dbReference type="Pfam" id="PF09339">
    <property type="entry name" value="HTH_IclR"/>
    <property type="match status" value="1"/>
</dbReference>
<dbReference type="SUPFAM" id="SSF46785">
    <property type="entry name" value="Winged helix' DNA-binding domain"/>
    <property type="match status" value="1"/>
</dbReference>
<name>A0ABY5K207_9CELL</name>
<dbReference type="RefSeq" id="WP_227566569.1">
    <property type="nucleotide sequence ID" value="NZ_CP101989.1"/>
</dbReference>
<dbReference type="InterPro" id="IPR005471">
    <property type="entry name" value="Tscrpt_reg_IclR_N"/>
</dbReference>
<evidence type="ECO:0000259" key="4">
    <source>
        <dbReference type="PROSITE" id="PS51077"/>
    </source>
</evidence>
<proteinExistence type="predicted"/>
<feature type="domain" description="HTH iclR-type" evidence="4">
    <location>
        <begin position="1"/>
        <end position="62"/>
    </location>
</feature>
<reference evidence="6 7" key="1">
    <citation type="submission" date="2022-07" db="EMBL/GenBank/DDBJ databases">
        <title>Novel species in genus cellulomonas.</title>
        <authorList>
            <person name="Ye L."/>
        </authorList>
    </citation>
    <scope>NUCLEOTIDE SEQUENCE [LARGE SCALE GENOMIC DNA]</scope>
    <source>
        <strain evidence="7">zg-Y908</strain>
    </source>
</reference>
<keyword evidence="3" id="KW-0804">Transcription</keyword>
<evidence type="ECO:0000256" key="2">
    <source>
        <dbReference type="ARBA" id="ARBA00023125"/>
    </source>
</evidence>
<keyword evidence="2" id="KW-0238">DNA-binding</keyword>
<dbReference type="PANTHER" id="PTHR30136">
    <property type="entry name" value="HELIX-TURN-HELIX TRANSCRIPTIONAL REGULATOR, ICLR FAMILY"/>
    <property type="match status" value="1"/>
</dbReference>
<dbReference type="Gene3D" id="3.30.450.40">
    <property type="match status" value="1"/>
</dbReference>
<dbReference type="InterPro" id="IPR014757">
    <property type="entry name" value="Tscrpt_reg_IclR_C"/>
</dbReference>
<dbReference type="EMBL" id="CP101989">
    <property type="protein sequence ID" value="UUI64467.1"/>
    <property type="molecule type" value="Genomic_DNA"/>
</dbReference>
<organism evidence="6 7">
    <name type="scientific">Cellulomonas wangsupingiae</name>
    <dbReference type="NCBI Taxonomy" id="2968085"/>
    <lineage>
        <taxon>Bacteria</taxon>
        <taxon>Bacillati</taxon>
        <taxon>Actinomycetota</taxon>
        <taxon>Actinomycetes</taxon>
        <taxon>Micrococcales</taxon>
        <taxon>Cellulomonadaceae</taxon>
        <taxon>Cellulomonas</taxon>
    </lineage>
</organism>
<dbReference type="InterPro" id="IPR036390">
    <property type="entry name" value="WH_DNA-bd_sf"/>
</dbReference>
<protein>
    <submittedName>
        <fullName evidence="6">Helix-turn-helix domain-containing protein</fullName>
    </submittedName>
</protein>
<dbReference type="PROSITE" id="PS51077">
    <property type="entry name" value="HTH_ICLR"/>
    <property type="match status" value="1"/>
</dbReference>
<sequence length="243" mass="25364">MLTTGLDILRIVAEAESPLTATAIARRVGLHVSSVSRTLAVLVRHGYLRKPTYHSFAADLGVLALAGQAVTQLPAVARTRGAIEALAAGTGMQATLAALHHDEVLYLHRSQRSETITGVAGGFPLHLSVVGLRLLLDLPPADATAALERAERRYGWERPTPATPAGPAECLARARERLTDGVLRIDAWDAPGVLGAAVRVDVAGNAPLALALVGPAPAGADAFARTHLDRGAAAVRTALEEQM</sequence>
<evidence type="ECO:0000256" key="3">
    <source>
        <dbReference type="ARBA" id="ARBA00023163"/>
    </source>
</evidence>
<dbReference type="InterPro" id="IPR050707">
    <property type="entry name" value="HTH_MetabolicPath_Reg"/>
</dbReference>
<dbReference type="SUPFAM" id="SSF55781">
    <property type="entry name" value="GAF domain-like"/>
    <property type="match status" value="1"/>
</dbReference>
<accession>A0ABY5K207</accession>
<dbReference type="PANTHER" id="PTHR30136:SF34">
    <property type="entry name" value="TRANSCRIPTIONAL REGULATOR"/>
    <property type="match status" value="1"/>
</dbReference>
<dbReference type="PROSITE" id="PS51078">
    <property type="entry name" value="ICLR_ED"/>
    <property type="match status" value="1"/>
</dbReference>
<dbReference type="InterPro" id="IPR029016">
    <property type="entry name" value="GAF-like_dom_sf"/>
</dbReference>
<evidence type="ECO:0000313" key="7">
    <source>
        <dbReference type="Proteomes" id="UP001317322"/>
    </source>
</evidence>
<dbReference type="Proteomes" id="UP001317322">
    <property type="component" value="Chromosome"/>
</dbReference>
<evidence type="ECO:0000313" key="6">
    <source>
        <dbReference type="EMBL" id="UUI64467.1"/>
    </source>
</evidence>
<dbReference type="Gene3D" id="1.10.10.10">
    <property type="entry name" value="Winged helix-like DNA-binding domain superfamily/Winged helix DNA-binding domain"/>
    <property type="match status" value="1"/>
</dbReference>